<dbReference type="PANTHER" id="PTHR23334">
    <property type="entry name" value="CCAAT/ENHANCER BINDING PROTEIN"/>
    <property type="match status" value="1"/>
</dbReference>
<evidence type="ECO:0000256" key="2">
    <source>
        <dbReference type="SAM" id="MobiDB-lite"/>
    </source>
</evidence>
<name>A0AAJ8BXT6_ASPNG</name>
<feature type="compositionally biased region" description="Low complexity" evidence="2">
    <location>
        <begin position="148"/>
        <end position="168"/>
    </location>
</feature>
<dbReference type="InterPro" id="IPR004827">
    <property type="entry name" value="bZIP"/>
</dbReference>
<dbReference type="InterPro" id="IPR031106">
    <property type="entry name" value="C/EBP"/>
</dbReference>
<dbReference type="VEuPathDB" id="FungiDB:An11g08600"/>
<dbReference type="SMART" id="SM00338">
    <property type="entry name" value="BRLZ"/>
    <property type="match status" value="1"/>
</dbReference>
<reference evidence="4" key="1">
    <citation type="submission" date="2025-02" db="EMBL/GenBank/DDBJ databases">
        <authorList>
            <consortium name="NCBI Genome Project"/>
        </authorList>
    </citation>
    <scope>NUCLEOTIDE SEQUENCE</scope>
</reference>
<keyword evidence="1" id="KW-0175">Coiled coil</keyword>
<feature type="coiled-coil region" evidence="1">
    <location>
        <begin position="198"/>
        <end position="232"/>
    </location>
</feature>
<dbReference type="PANTHER" id="PTHR23334:SF20">
    <property type="entry name" value="BASIC LEUCINE ZIPPER 24"/>
    <property type="match status" value="1"/>
</dbReference>
<protein>
    <recommendedName>
        <fullName evidence="3">BZIP domain-containing protein</fullName>
    </recommendedName>
</protein>
<dbReference type="AlphaFoldDB" id="A0AAJ8BXT6"/>
<accession>A0AAJ8BXT6</accession>
<reference evidence="4" key="2">
    <citation type="submission" date="2025-08" db="UniProtKB">
        <authorList>
            <consortium name="RefSeq"/>
        </authorList>
    </citation>
    <scope>IDENTIFICATION</scope>
</reference>
<dbReference type="GeneID" id="84592386"/>
<dbReference type="InterPro" id="IPR046347">
    <property type="entry name" value="bZIP_sf"/>
</dbReference>
<dbReference type="Pfam" id="PF07716">
    <property type="entry name" value="bZIP_2"/>
    <property type="match status" value="1"/>
</dbReference>
<feature type="region of interest" description="Disordered" evidence="2">
    <location>
        <begin position="143"/>
        <end position="183"/>
    </location>
</feature>
<dbReference type="KEGG" id="ang:An11g08600"/>
<evidence type="ECO:0000313" key="4">
    <source>
        <dbReference type="RefSeq" id="XP_059604366.1"/>
    </source>
</evidence>
<dbReference type="SUPFAM" id="SSF57959">
    <property type="entry name" value="Leucine zipper domain"/>
    <property type="match status" value="1"/>
</dbReference>
<dbReference type="Gene3D" id="1.20.5.170">
    <property type="match status" value="1"/>
</dbReference>
<feature type="domain" description="BZIP" evidence="3">
    <location>
        <begin position="173"/>
        <end position="236"/>
    </location>
</feature>
<proteinExistence type="predicted"/>
<evidence type="ECO:0000259" key="3">
    <source>
        <dbReference type="PROSITE" id="PS50217"/>
    </source>
</evidence>
<sequence length="244" mass="27328">MSRRRVKDMDLIYLDLKKMIQPHILAYINDHSQLLTLHLLRPFSFGLLEALGPSRATAPLPHSVETAVGVDTSIGCGIPHVGEIAFAVARRIQLSAPRPKQWPFIPRFLCLCPPPTWMPCLISDLIFLQKNLTFVTPSGLTPRDNLNASDSSTAPPTPSPSASSSPSELSKDSSDRASRRRLNTLAARRYRQRRVDRTHELEAELDVFKQERDALKMRVSKLEGEANALKCLLKVQNSKWSHSS</sequence>
<organism evidence="4">
    <name type="scientific">Aspergillus niger</name>
    <dbReference type="NCBI Taxonomy" id="5061"/>
    <lineage>
        <taxon>Eukaryota</taxon>
        <taxon>Fungi</taxon>
        <taxon>Dikarya</taxon>
        <taxon>Ascomycota</taxon>
        <taxon>Pezizomycotina</taxon>
        <taxon>Eurotiomycetes</taxon>
        <taxon>Eurotiomycetidae</taxon>
        <taxon>Eurotiales</taxon>
        <taxon>Aspergillaceae</taxon>
        <taxon>Aspergillus</taxon>
        <taxon>Aspergillus subgen. Circumdati</taxon>
    </lineage>
</organism>
<dbReference type="PROSITE" id="PS50217">
    <property type="entry name" value="BZIP"/>
    <property type="match status" value="1"/>
</dbReference>
<dbReference type="RefSeq" id="XP_059604366.1">
    <property type="nucleotide sequence ID" value="XM_059750463.1"/>
</dbReference>
<evidence type="ECO:0000256" key="1">
    <source>
        <dbReference type="SAM" id="Coils"/>
    </source>
</evidence>
<gene>
    <name evidence="4" type="ORF">An11g08600</name>
</gene>